<keyword evidence="4" id="KW-1133">Transmembrane helix</keyword>
<keyword evidence="4" id="KW-0472">Membrane</keyword>
<keyword evidence="3" id="KW-0807">Transducer</keyword>
<dbReference type="PRINTS" id="PR00260">
    <property type="entry name" value="CHEMTRNSDUCR"/>
</dbReference>
<feature type="domain" description="HAMP" evidence="6">
    <location>
        <begin position="82"/>
        <end position="131"/>
    </location>
</feature>
<dbReference type="Proteomes" id="UP001165069">
    <property type="component" value="Unassembled WGS sequence"/>
</dbReference>
<keyword evidence="8" id="KW-1185">Reference proteome</keyword>
<dbReference type="SMART" id="SM00304">
    <property type="entry name" value="HAMP"/>
    <property type="match status" value="2"/>
</dbReference>
<dbReference type="SMART" id="SM00283">
    <property type="entry name" value="MA"/>
    <property type="match status" value="1"/>
</dbReference>
<evidence type="ECO:0000259" key="5">
    <source>
        <dbReference type="PROSITE" id="PS50111"/>
    </source>
</evidence>
<comment type="similarity">
    <text evidence="2">Belongs to the methyl-accepting chemotaxis (MCP) protein family.</text>
</comment>
<protein>
    <recommendedName>
        <fullName evidence="9">Methyl-accepting chemotaxis protein</fullName>
    </recommendedName>
</protein>
<dbReference type="Pfam" id="PF00672">
    <property type="entry name" value="HAMP"/>
    <property type="match status" value="1"/>
</dbReference>
<evidence type="ECO:0000256" key="1">
    <source>
        <dbReference type="ARBA" id="ARBA00022500"/>
    </source>
</evidence>
<evidence type="ECO:0000256" key="2">
    <source>
        <dbReference type="ARBA" id="ARBA00029447"/>
    </source>
</evidence>
<dbReference type="InterPro" id="IPR051310">
    <property type="entry name" value="MCP_chemotaxis"/>
</dbReference>
<evidence type="ECO:0000259" key="6">
    <source>
        <dbReference type="PROSITE" id="PS50885"/>
    </source>
</evidence>
<name>A0ABQ5QFC2_9BACT</name>
<evidence type="ECO:0000313" key="7">
    <source>
        <dbReference type="EMBL" id="GLH73337.1"/>
    </source>
</evidence>
<accession>A0ABQ5QFC2</accession>
<dbReference type="RefSeq" id="WP_285574289.1">
    <property type="nucleotide sequence ID" value="NZ_BSDE01000003.1"/>
</dbReference>
<feature type="transmembrane region" description="Helical" evidence="4">
    <location>
        <begin position="12"/>
        <end position="29"/>
    </location>
</feature>
<dbReference type="PROSITE" id="PS50885">
    <property type="entry name" value="HAMP"/>
    <property type="match status" value="1"/>
</dbReference>
<dbReference type="Gene3D" id="1.10.287.950">
    <property type="entry name" value="Methyl-accepting chemotaxis protein"/>
    <property type="match status" value="1"/>
</dbReference>
<dbReference type="PANTHER" id="PTHR43531:SF11">
    <property type="entry name" value="METHYL-ACCEPTING CHEMOTAXIS PROTEIN 3"/>
    <property type="match status" value="1"/>
</dbReference>
<keyword evidence="4" id="KW-0812">Transmembrane</keyword>
<evidence type="ECO:0000313" key="8">
    <source>
        <dbReference type="Proteomes" id="UP001165069"/>
    </source>
</evidence>
<dbReference type="PROSITE" id="PS50111">
    <property type="entry name" value="CHEMOTAXIS_TRANSDUC_2"/>
    <property type="match status" value="1"/>
</dbReference>
<proteinExistence type="inferred from homology"/>
<dbReference type="EMBL" id="BSDE01000003">
    <property type="protein sequence ID" value="GLH73337.1"/>
    <property type="molecule type" value="Genomic_DNA"/>
</dbReference>
<evidence type="ECO:0000256" key="3">
    <source>
        <dbReference type="PROSITE-ProRule" id="PRU00284"/>
    </source>
</evidence>
<feature type="transmembrane region" description="Helical" evidence="4">
    <location>
        <begin position="59"/>
        <end position="80"/>
    </location>
</feature>
<dbReference type="Pfam" id="PF00015">
    <property type="entry name" value="MCPsignal"/>
    <property type="match status" value="1"/>
</dbReference>
<comment type="caution">
    <text evidence="7">The sequence shown here is derived from an EMBL/GenBank/DDBJ whole genome shotgun (WGS) entry which is preliminary data.</text>
</comment>
<dbReference type="InterPro" id="IPR004090">
    <property type="entry name" value="Chemotax_Me-accpt_rcpt"/>
</dbReference>
<evidence type="ECO:0008006" key="9">
    <source>
        <dbReference type="Google" id="ProtNLM"/>
    </source>
</evidence>
<sequence>MSLSQRLSVRGKLLLMLMLPLGGYAYFNLHEAWTDFQALRVQGLLAKGIDLGHPLWRSFVFGLLISFAVWVITFVVVYRLSLWITKPLKALASGLEQSDLTLQLEVESADEIGQAARAFNAYNTRLRGVFQNLTGSSGAVASGATQLSASSEEMATTSSSLAENSVAQRAAFERVAAAVTQLSASIDQVSGNIRRSQKESEAAVAAVNQGTQAGGESAQAMDDIRESTVRMVAAVRLIQDIARQTNLLSLNAAIEAAKAGAMGKGFAVVAEEVRKLAERSGAAAREIGELIERSNASVDRGAEMVDATVAALGTIDTNIQGLAAMILEVGAAADEQARTSTEVAEQVDQNLGRVAHNATATEQMARTVSEVARTAAELARVAEDQNQLVGQFRV</sequence>
<reference evidence="7 8" key="1">
    <citation type="journal article" date="2023" name="Antonie Van Leeuwenhoek">
        <title>Mesoterricola silvestris gen. nov., sp. nov., Mesoterricola sediminis sp. nov., Geothrix oryzae sp. nov., Geothrix edaphica sp. nov., Geothrix rubra sp. nov., and Geothrix limicola sp. nov., six novel members of Acidobacteriota isolated from soils.</title>
        <authorList>
            <person name="Itoh H."/>
            <person name="Sugisawa Y."/>
            <person name="Mise K."/>
            <person name="Xu Z."/>
            <person name="Kuniyasu M."/>
            <person name="Ushijima N."/>
            <person name="Kawano K."/>
            <person name="Kobayashi E."/>
            <person name="Shiratori Y."/>
            <person name="Masuda Y."/>
            <person name="Senoo K."/>
        </authorList>
    </citation>
    <scope>NUCLEOTIDE SEQUENCE [LARGE SCALE GENOMIC DNA]</scope>
    <source>
        <strain evidence="7 8">Red804</strain>
    </source>
</reference>
<dbReference type="InterPro" id="IPR004089">
    <property type="entry name" value="MCPsignal_dom"/>
</dbReference>
<feature type="domain" description="Methyl-accepting transducer" evidence="5">
    <location>
        <begin position="143"/>
        <end position="379"/>
    </location>
</feature>
<keyword evidence="1" id="KW-0145">Chemotaxis</keyword>
<dbReference type="SUPFAM" id="SSF58104">
    <property type="entry name" value="Methyl-accepting chemotaxis protein (MCP) signaling domain"/>
    <property type="match status" value="1"/>
</dbReference>
<dbReference type="InterPro" id="IPR003660">
    <property type="entry name" value="HAMP_dom"/>
</dbReference>
<evidence type="ECO:0000256" key="4">
    <source>
        <dbReference type="SAM" id="Phobius"/>
    </source>
</evidence>
<dbReference type="CDD" id="cd06225">
    <property type="entry name" value="HAMP"/>
    <property type="match status" value="1"/>
</dbReference>
<gene>
    <name evidence="7" type="ORF">GETHLI_18390</name>
</gene>
<dbReference type="PANTHER" id="PTHR43531">
    <property type="entry name" value="PROTEIN ICFG"/>
    <property type="match status" value="1"/>
</dbReference>
<organism evidence="7 8">
    <name type="scientific">Geothrix limicola</name>
    <dbReference type="NCBI Taxonomy" id="2927978"/>
    <lineage>
        <taxon>Bacteria</taxon>
        <taxon>Pseudomonadati</taxon>
        <taxon>Acidobacteriota</taxon>
        <taxon>Holophagae</taxon>
        <taxon>Holophagales</taxon>
        <taxon>Holophagaceae</taxon>
        <taxon>Geothrix</taxon>
    </lineage>
</organism>